<dbReference type="AlphaFoldDB" id="A0A1H7YP68"/>
<proteinExistence type="predicted"/>
<accession>A0A1H7YP68</accession>
<reference evidence="2" key="1">
    <citation type="submission" date="2016-10" db="EMBL/GenBank/DDBJ databases">
        <authorList>
            <person name="Varghese N."/>
            <person name="Submissions S."/>
        </authorList>
    </citation>
    <scope>NUCLEOTIDE SEQUENCE [LARGE SCALE GENOMIC DNA]</scope>
    <source>
        <strain evidence="2">DSM 17044</strain>
    </source>
</reference>
<gene>
    <name evidence="1" type="ORF">SAMN05444354_117105</name>
</gene>
<protein>
    <submittedName>
        <fullName evidence="1">Uncharacterized protein</fullName>
    </submittedName>
</protein>
<evidence type="ECO:0000313" key="1">
    <source>
        <dbReference type="EMBL" id="SEM48032.1"/>
    </source>
</evidence>
<dbReference type="EMBL" id="FOAP01000017">
    <property type="protein sequence ID" value="SEM48032.1"/>
    <property type="molecule type" value="Genomic_DNA"/>
</dbReference>
<dbReference type="Proteomes" id="UP000182719">
    <property type="component" value="Unassembled WGS sequence"/>
</dbReference>
<evidence type="ECO:0000313" key="2">
    <source>
        <dbReference type="Proteomes" id="UP000182719"/>
    </source>
</evidence>
<sequence>MGAVADSPCHLSQKSGGFWLRAKSLFRLIGIDGYLTSGAAQNGANLIGKKERSTFFEYSLGQFPHIVPVEFAGHRLT</sequence>
<name>A0A1H7YP68_STIAU</name>
<keyword evidence="2" id="KW-1185">Reference proteome</keyword>
<organism evidence="1 2">
    <name type="scientific">Stigmatella aurantiaca</name>
    <dbReference type="NCBI Taxonomy" id="41"/>
    <lineage>
        <taxon>Bacteria</taxon>
        <taxon>Pseudomonadati</taxon>
        <taxon>Myxococcota</taxon>
        <taxon>Myxococcia</taxon>
        <taxon>Myxococcales</taxon>
        <taxon>Cystobacterineae</taxon>
        <taxon>Archangiaceae</taxon>
        <taxon>Stigmatella</taxon>
    </lineage>
</organism>